<dbReference type="SUPFAM" id="SSF48726">
    <property type="entry name" value="Immunoglobulin"/>
    <property type="match status" value="1"/>
</dbReference>
<dbReference type="Proteomes" id="UP001142489">
    <property type="component" value="Unassembled WGS sequence"/>
</dbReference>
<dbReference type="PROSITE" id="PS01241">
    <property type="entry name" value="LINK_1"/>
    <property type="match status" value="1"/>
</dbReference>
<dbReference type="CDD" id="cd05877">
    <property type="entry name" value="Ig_LP_like"/>
    <property type="match status" value="1"/>
</dbReference>
<reference evidence="13" key="1">
    <citation type="journal article" date="2023" name="DNA Res.">
        <title>Chromosome-level genome assembly of Phrynocephalus forsythii using third-generation DNA sequencing and Hi-C analysis.</title>
        <authorList>
            <person name="Qi Y."/>
            <person name="Zhao W."/>
            <person name="Zhao Y."/>
            <person name="Niu C."/>
            <person name="Cao S."/>
            <person name="Zhang Y."/>
        </authorList>
    </citation>
    <scope>NUCLEOTIDE SEQUENCE</scope>
    <source>
        <tissue evidence="13">Muscle</tissue>
    </source>
</reference>
<dbReference type="PROSITE" id="PS50963">
    <property type="entry name" value="LINK_2"/>
    <property type="match status" value="2"/>
</dbReference>
<dbReference type="FunFam" id="3.10.100.10:FF:000002">
    <property type="entry name" value="Hyaluronan proteoglycan link protein 1"/>
    <property type="match status" value="1"/>
</dbReference>
<comment type="similarity">
    <text evidence="8">Belongs to the HAPLN family.</text>
</comment>
<dbReference type="CDD" id="cd03519">
    <property type="entry name" value="Link_domain_HAPLN_module_2"/>
    <property type="match status" value="1"/>
</dbReference>
<dbReference type="SMART" id="SM00445">
    <property type="entry name" value="LINK"/>
    <property type="match status" value="2"/>
</dbReference>
<dbReference type="GO" id="GO:0007155">
    <property type="term" value="P:cell adhesion"/>
    <property type="evidence" value="ECO:0007669"/>
    <property type="project" value="InterPro"/>
</dbReference>
<evidence type="ECO:0000256" key="7">
    <source>
        <dbReference type="ARBA" id="ARBA00023319"/>
    </source>
</evidence>
<feature type="signal peptide" evidence="10">
    <location>
        <begin position="1"/>
        <end position="18"/>
    </location>
</feature>
<dbReference type="InterPro" id="IPR016186">
    <property type="entry name" value="C-type_lectin-like/link_sf"/>
</dbReference>
<dbReference type="GO" id="GO:0005540">
    <property type="term" value="F:hyaluronic acid binding"/>
    <property type="evidence" value="ECO:0007669"/>
    <property type="project" value="UniProtKB-KW"/>
</dbReference>
<feature type="disulfide bond" evidence="9">
    <location>
        <begin position="212"/>
        <end position="233"/>
    </location>
</feature>
<dbReference type="SMART" id="SM00409">
    <property type="entry name" value="IG"/>
    <property type="match status" value="1"/>
</dbReference>
<keyword evidence="6" id="KW-0373">Hyaluronic acid</keyword>
<dbReference type="SMART" id="SM00406">
    <property type="entry name" value="IGv"/>
    <property type="match status" value="1"/>
</dbReference>
<evidence type="ECO:0008006" key="15">
    <source>
        <dbReference type="Google" id="ProtNLM"/>
    </source>
</evidence>
<dbReference type="InterPro" id="IPR013783">
    <property type="entry name" value="Ig-like_fold"/>
</dbReference>
<dbReference type="InterPro" id="IPR003599">
    <property type="entry name" value="Ig_sub"/>
</dbReference>
<keyword evidence="2" id="KW-0964">Secreted</keyword>
<dbReference type="OrthoDB" id="6431884at2759"/>
<feature type="domain" description="Link" evidence="12">
    <location>
        <begin position="166"/>
        <end position="261"/>
    </location>
</feature>
<protein>
    <recommendedName>
        <fullName evidence="15">Hyaluronan and proteoglycan link protein 3</fullName>
    </recommendedName>
</protein>
<dbReference type="GO" id="GO:0007417">
    <property type="term" value="P:central nervous system development"/>
    <property type="evidence" value="ECO:0007669"/>
    <property type="project" value="TreeGrafter"/>
</dbReference>
<dbReference type="PRINTS" id="PR01265">
    <property type="entry name" value="LINKMODULE"/>
</dbReference>
<dbReference type="GO" id="GO:0045202">
    <property type="term" value="C:synapse"/>
    <property type="evidence" value="ECO:0007669"/>
    <property type="project" value="TreeGrafter"/>
</dbReference>
<dbReference type="PANTHER" id="PTHR22804:SF40">
    <property type="entry name" value="HYALURONAN AND PROTEOGLYCAN LINK PROTEIN 3"/>
    <property type="match status" value="1"/>
</dbReference>
<feature type="domain" description="Link" evidence="12">
    <location>
        <begin position="266"/>
        <end position="356"/>
    </location>
</feature>
<dbReference type="InterPro" id="IPR007110">
    <property type="entry name" value="Ig-like_dom"/>
</dbReference>
<dbReference type="GO" id="GO:0010001">
    <property type="term" value="P:glial cell differentiation"/>
    <property type="evidence" value="ECO:0007669"/>
    <property type="project" value="TreeGrafter"/>
</dbReference>
<dbReference type="AlphaFoldDB" id="A0A9Q0XFF8"/>
<comment type="caution">
    <text evidence="9">Lacks conserved residue(s) required for the propagation of feature annotation.</text>
</comment>
<evidence type="ECO:0000259" key="11">
    <source>
        <dbReference type="PROSITE" id="PS50835"/>
    </source>
</evidence>
<dbReference type="CDD" id="cd03518">
    <property type="entry name" value="Link_domain_HAPLN_module_1"/>
    <property type="match status" value="1"/>
</dbReference>
<dbReference type="EMBL" id="JAPFRF010000014">
    <property type="protein sequence ID" value="KAJ7311099.1"/>
    <property type="molecule type" value="Genomic_DNA"/>
</dbReference>
<dbReference type="GO" id="GO:0001501">
    <property type="term" value="P:skeletal system development"/>
    <property type="evidence" value="ECO:0007669"/>
    <property type="project" value="TreeGrafter"/>
</dbReference>
<feature type="disulfide bond" evidence="9">
    <location>
        <begin position="311"/>
        <end position="332"/>
    </location>
</feature>
<accession>A0A9Q0XFF8</accession>
<dbReference type="InterPro" id="IPR050691">
    <property type="entry name" value="Hyaluronan_bind_Proteoglycan"/>
</dbReference>
<feature type="domain" description="Ig-like" evidence="11">
    <location>
        <begin position="63"/>
        <end position="159"/>
    </location>
</feature>
<evidence type="ECO:0000256" key="8">
    <source>
        <dbReference type="ARBA" id="ARBA00038272"/>
    </source>
</evidence>
<dbReference type="PROSITE" id="PS50835">
    <property type="entry name" value="IG_LIKE"/>
    <property type="match status" value="1"/>
</dbReference>
<evidence type="ECO:0000256" key="1">
    <source>
        <dbReference type="ARBA" id="ARBA00004498"/>
    </source>
</evidence>
<proteinExistence type="inferred from homology"/>
<evidence type="ECO:0000256" key="10">
    <source>
        <dbReference type="SAM" id="SignalP"/>
    </source>
</evidence>
<dbReference type="InterPro" id="IPR013106">
    <property type="entry name" value="Ig_V-set"/>
</dbReference>
<dbReference type="InterPro" id="IPR000538">
    <property type="entry name" value="Link_dom"/>
</dbReference>
<dbReference type="PANTHER" id="PTHR22804">
    <property type="entry name" value="AGGRECAN/VERSICAN PROTEOGLYCAN"/>
    <property type="match status" value="1"/>
</dbReference>
<evidence type="ECO:0000256" key="4">
    <source>
        <dbReference type="ARBA" id="ARBA00022737"/>
    </source>
</evidence>
<keyword evidence="5 9" id="KW-1015">Disulfide bond</keyword>
<sequence>MLLPLVLLLLLKTNSVQSSLPFYNGFYYDRVMNDKGESNGEVQFSGVRLMIETSHDAVFSHRGGNVTLPCRYYYSPQLAAPRKIRIKWSKLREDNTKDADVLVASGARHRSFGPFRGRTRLQRSSPEEVSLVIHDLGLHDAGKYRCEVIDGLEDESGIVELGLRGVVFPYQPHHGRYMLNFHEAKRACEDQDAVIASFDQLFDSWLEGLDWCNAGWLMDGTVQYPITVPREPCGGKSVAPGIRNYGERHKILHRFDVFCFSSALKGRVYYLAQPQMFTFEEAKKACQDDQAEIAKVGQLFSAWKFLGLDQCDAGWLADGSVRYPIAFPRLNCGPPEPGIRSFGYPKAGKFGVYCYKMS</sequence>
<keyword evidence="10" id="KW-0732">Signal</keyword>
<dbReference type="InterPro" id="IPR016187">
    <property type="entry name" value="CTDL_fold"/>
</dbReference>
<dbReference type="Pfam" id="PF00193">
    <property type="entry name" value="Xlink"/>
    <property type="match status" value="2"/>
</dbReference>
<keyword evidence="7" id="KW-0393">Immunoglobulin domain</keyword>
<dbReference type="GO" id="GO:0005615">
    <property type="term" value="C:extracellular space"/>
    <property type="evidence" value="ECO:0007669"/>
    <property type="project" value="TreeGrafter"/>
</dbReference>
<dbReference type="Gene3D" id="2.60.40.10">
    <property type="entry name" value="Immunoglobulins"/>
    <property type="match status" value="1"/>
</dbReference>
<dbReference type="GO" id="GO:0072534">
    <property type="term" value="C:perineuronal net"/>
    <property type="evidence" value="ECO:0007669"/>
    <property type="project" value="TreeGrafter"/>
</dbReference>
<keyword evidence="14" id="KW-1185">Reference proteome</keyword>
<dbReference type="Pfam" id="PF07686">
    <property type="entry name" value="V-set"/>
    <property type="match status" value="1"/>
</dbReference>
<evidence type="ECO:0000256" key="9">
    <source>
        <dbReference type="PROSITE-ProRule" id="PRU00323"/>
    </source>
</evidence>
<dbReference type="InterPro" id="IPR036179">
    <property type="entry name" value="Ig-like_dom_sf"/>
</dbReference>
<feature type="chain" id="PRO_5040471091" description="Hyaluronan and proteoglycan link protein 3" evidence="10">
    <location>
        <begin position="19"/>
        <end position="358"/>
    </location>
</feature>
<gene>
    <name evidence="13" type="ORF">JRQ81_006698</name>
</gene>
<dbReference type="SUPFAM" id="SSF56436">
    <property type="entry name" value="C-type lectin-like"/>
    <property type="match status" value="2"/>
</dbReference>
<evidence type="ECO:0000256" key="3">
    <source>
        <dbReference type="ARBA" id="ARBA00022530"/>
    </source>
</evidence>
<keyword evidence="3" id="KW-0272">Extracellular matrix</keyword>
<evidence type="ECO:0000256" key="5">
    <source>
        <dbReference type="ARBA" id="ARBA00023157"/>
    </source>
</evidence>
<keyword evidence="4" id="KW-0677">Repeat</keyword>
<organism evidence="13 14">
    <name type="scientific">Phrynocephalus forsythii</name>
    <dbReference type="NCBI Taxonomy" id="171643"/>
    <lineage>
        <taxon>Eukaryota</taxon>
        <taxon>Metazoa</taxon>
        <taxon>Chordata</taxon>
        <taxon>Craniata</taxon>
        <taxon>Vertebrata</taxon>
        <taxon>Euteleostomi</taxon>
        <taxon>Lepidosauria</taxon>
        <taxon>Squamata</taxon>
        <taxon>Bifurcata</taxon>
        <taxon>Unidentata</taxon>
        <taxon>Episquamata</taxon>
        <taxon>Toxicofera</taxon>
        <taxon>Iguania</taxon>
        <taxon>Acrodonta</taxon>
        <taxon>Agamidae</taxon>
        <taxon>Agaminae</taxon>
        <taxon>Phrynocephalus</taxon>
    </lineage>
</organism>
<evidence type="ECO:0000259" key="12">
    <source>
        <dbReference type="PROSITE" id="PS50963"/>
    </source>
</evidence>
<dbReference type="Gene3D" id="3.10.100.10">
    <property type="entry name" value="Mannose-Binding Protein A, subunit A"/>
    <property type="match status" value="2"/>
</dbReference>
<comment type="subcellular location">
    <subcellularLocation>
        <location evidence="1">Secreted</location>
        <location evidence="1">Extracellular space</location>
        <location evidence="1">Extracellular matrix</location>
    </subcellularLocation>
</comment>
<comment type="caution">
    <text evidence="13">The sequence shown here is derived from an EMBL/GenBank/DDBJ whole genome shotgun (WGS) entry which is preliminary data.</text>
</comment>
<name>A0A9Q0XFF8_9SAUR</name>
<dbReference type="GO" id="GO:0002052">
    <property type="term" value="P:positive regulation of neuroblast proliferation"/>
    <property type="evidence" value="ECO:0007669"/>
    <property type="project" value="TreeGrafter"/>
</dbReference>
<evidence type="ECO:0000256" key="2">
    <source>
        <dbReference type="ARBA" id="ARBA00022525"/>
    </source>
</evidence>
<evidence type="ECO:0000313" key="14">
    <source>
        <dbReference type="Proteomes" id="UP001142489"/>
    </source>
</evidence>
<dbReference type="FunFam" id="3.10.100.10:FF:000001">
    <property type="entry name" value="Hyaluronan proteoglycan link protein 1"/>
    <property type="match status" value="1"/>
</dbReference>
<evidence type="ECO:0000313" key="13">
    <source>
        <dbReference type="EMBL" id="KAJ7311099.1"/>
    </source>
</evidence>
<evidence type="ECO:0000256" key="6">
    <source>
        <dbReference type="ARBA" id="ARBA00023290"/>
    </source>
</evidence>